<dbReference type="AlphaFoldDB" id="K1RU85"/>
<reference evidence="5" key="1">
    <citation type="journal article" date="2013" name="Environ. Microbiol.">
        <title>Microbiota from the distal guts of lean and obese adolescents exhibit partial functional redundancy besides clear differences in community structure.</title>
        <authorList>
            <person name="Ferrer M."/>
            <person name="Ruiz A."/>
            <person name="Lanza F."/>
            <person name="Haange S.B."/>
            <person name="Oberbach A."/>
            <person name="Till H."/>
            <person name="Bargiela R."/>
            <person name="Campoy C."/>
            <person name="Segura M.T."/>
            <person name="Richter M."/>
            <person name="von Bergen M."/>
            <person name="Seifert J."/>
            <person name="Suarez A."/>
        </authorList>
    </citation>
    <scope>NUCLEOTIDE SEQUENCE</scope>
</reference>
<dbReference type="Gene3D" id="1.10.340.30">
    <property type="entry name" value="Hypothetical protein, domain 2"/>
    <property type="match status" value="1"/>
</dbReference>
<evidence type="ECO:0000256" key="2">
    <source>
        <dbReference type="ARBA" id="ARBA00012720"/>
    </source>
</evidence>
<proteinExistence type="inferred from homology"/>
<dbReference type="InterPro" id="IPR023170">
    <property type="entry name" value="HhH_base_excis_C"/>
</dbReference>
<feature type="non-terminal residue" evidence="5">
    <location>
        <position position="1"/>
    </location>
</feature>
<gene>
    <name evidence="5" type="ORF">OBE_13243</name>
</gene>
<dbReference type="EMBL" id="AJWZ01009148">
    <property type="protein sequence ID" value="EKC52137.1"/>
    <property type="molecule type" value="Genomic_DNA"/>
</dbReference>
<name>K1RU85_9ZZZZ</name>
<evidence type="ECO:0000313" key="5">
    <source>
        <dbReference type="EMBL" id="EKC52137.1"/>
    </source>
</evidence>
<dbReference type="CDD" id="cd00056">
    <property type="entry name" value="ENDO3c"/>
    <property type="match status" value="1"/>
</dbReference>
<protein>
    <recommendedName>
        <fullName evidence="2">DNA-(apurinic or apyrimidinic site) lyase</fullName>
        <ecNumber evidence="2">4.2.99.18</ecNumber>
    </recommendedName>
</protein>
<organism evidence="5">
    <name type="scientific">human gut metagenome</name>
    <dbReference type="NCBI Taxonomy" id="408170"/>
    <lineage>
        <taxon>unclassified sequences</taxon>
        <taxon>metagenomes</taxon>
        <taxon>organismal metagenomes</taxon>
    </lineage>
</organism>
<dbReference type="Gene3D" id="1.10.1670.10">
    <property type="entry name" value="Helix-hairpin-Helix base-excision DNA repair enzymes (C-terminal)"/>
    <property type="match status" value="1"/>
</dbReference>
<dbReference type="SUPFAM" id="SSF48150">
    <property type="entry name" value="DNA-glycosylase"/>
    <property type="match status" value="1"/>
</dbReference>
<evidence type="ECO:0000256" key="3">
    <source>
        <dbReference type="ARBA" id="ARBA00044632"/>
    </source>
</evidence>
<evidence type="ECO:0000259" key="4">
    <source>
        <dbReference type="SMART" id="SM00478"/>
    </source>
</evidence>
<dbReference type="SMART" id="SM00478">
    <property type="entry name" value="ENDO3c"/>
    <property type="match status" value="1"/>
</dbReference>
<accession>K1RU85</accession>
<comment type="catalytic activity">
    <reaction evidence="3">
        <text>2'-deoxyribonucleotide-(2'-deoxyribose 5'-phosphate)-2'-deoxyribonucleotide-DNA = a 3'-end 2'-deoxyribonucleotide-(2,3-dehydro-2,3-deoxyribose 5'-phosphate)-DNA + a 5'-end 5'-phospho-2'-deoxyribonucleoside-DNA + H(+)</text>
        <dbReference type="Rhea" id="RHEA:66592"/>
        <dbReference type="Rhea" id="RHEA-COMP:13180"/>
        <dbReference type="Rhea" id="RHEA-COMP:16897"/>
        <dbReference type="Rhea" id="RHEA-COMP:17067"/>
        <dbReference type="ChEBI" id="CHEBI:15378"/>
        <dbReference type="ChEBI" id="CHEBI:136412"/>
        <dbReference type="ChEBI" id="CHEBI:157695"/>
        <dbReference type="ChEBI" id="CHEBI:167181"/>
        <dbReference type="EC" id="4.2.99.18"/>
    </reaction>
</comment>
<comment type="similarity">
    <text evidence="1">Belongs to the type-1 OGG1 family.</text>
</comment>
<dbReference type="PANTHER" id="PTHR10242:SF2">
    <property type="entry name" value="N-GLYCOSYLASE_DNA LYASE"/>
    <property type="match status" value="1"/>
</dbReference>
<dbReference type="InterPro" id="IPR011257">
    <property type="entry name" value="DNA_glycosylase"/>
</dbReference>
<dbReference type="PANTHER" id="PTHR10242">
    <property type="entry name" value="8-OXOGUANINE DNA GLYCOSYLASE"/>
    <property type="match status" value="1"/>
</dbReference>
<comment type="caution">
    <text evidence="5">The sequence shown here is derived from an EMBL/GenBank/DDBJ whole genome shotgun (WGS) entry which is preliminary data.</text>
</comment>
<dbReference type="InterPro" id="IPR052054">
    <property type="entry name" value="Oxidative_DNA_repair_enzyme"/>
</dbReference>
<evidence type="ECO:0000256" key="1">
    <source>
        <dbReference type="ARBA" id="ARBA00010679"/>
    </source>
</evidence>
<dbReference type="InterPro" id="IPR003265">
    <property type="entry name" value="HhH-GPD_domain"/>
</dbReference>
<feature type="domain" description="HhH-GPD" evidence="4">
    <location>
        <begin position="21"/>
        <end position="175"/>
    </location>
</feature>
<dbReference type="Pfam" id="PF00730">
    <property type="entry name" value="HhH-GPD"/>
    <property type="match status" value="1"/>
</dbReference>
<dbReference type="GO" id="GO:0140078">
    <property type="term" value="F:class I DNA-(apurinic or apyrimidinic site) endonuclease activity"/>
    <property type="evidence" value="ECO:0007669"/>
    <property type="project" value="UniProtKB-EC"/>
</dbReference>
<dbReference type="GO" id="GO:0006284">
    <property type="term" value="P:base-excision repair"/>
    <property type="evidence" value="ECO:0007669"/>
    <property type="project" value="InterPro"/>
</dbReference>
<dbReference type="EC" id="4.2.99.18" evidence="2"/>
<sequence>YGEGIRILNQDLWEMIISFIVSANNNIPRIKGIIDRMSKKYGTCIVFRGQEYYTFPTPEALATASMEDLRALGLGFRDKYIFETTRKIVNGEADLEKLKQEKSTKNIRNELLTLSGVGPKVADCILLFSTLKRFDVFPIDVWVRRVMNDLYIHNPVEAKVNKKEIEQLAKENLEI</sequence>